<dbReference type="InterPro" id="IPR000905">
    <property type="entry name" value="Gcp-like_dom"/>
</dbReference>
<dbReference type="GO" id="GO:0002949">
    <property type="term" value="P:tRNA threonylcarbamoyladenosine modification"/>
    <property type="evidence" value="ECO:0007669"/>
    <property type="project" value="InterPro"/>
</dbReference>
<accession>A0A3E0ER20</accession>
<dbReference type="InterPro" id="IPR043129">
    <property type="entry name" value="ATPase_NBD"/>
</dbReference>
<dbReference type="Pfam" id="PF00814">
    <property type="entry name" value="TsaD"/>
    <property type="match status" value="1"/>
</dbReference>
<dbReference type="PANTHER" id="PTHR11735:SF11">
    <property type="entry name" value="TRNA THREONYLCARBAMOYLADENOSINE BIOSYNTHESIS PROTEIN TSAB"/>
    <property type="match status" value="1"/>
</dbReference>
<evidence type="ECO:0000313" key="2">
    <source>
        <dbReference type="EMBL" id="REH00224.1"/>
    </source>
</evidence>
<dbReference type="CDD" id="cd24032">
    <property type="entry name" value="ASKHA_NBD_TsaB"/>
    <property type="match status" value="1"/>
</dbReference>
<protein>
    <submittedName>
        <fullName evidence="2">tRNA threonylcarbamoyladenosine biosynthesis protein TsaB</fullName>
    </submittedName>
</protein>
<dbReference type="OrthoDB" id="9784166at2"/>
<dbReference type="GO" id="GO:0005829">
    <property type="term" value="C:cytosol"/>
    <property type="evidence" value="ECO:0007669"/>
    <property type="project" value="TreeGrafter"/>
</dbReference>
<gene>
    <name evidence="2" type="ORF">C8P67_103200</name>
</gene>
<dbReference type="PANTHER" id="PTHR11735">
    <property type="entry name" value="TRNA N6-ADENOSINE THREONYLCARBAMOYLTRANSFERASE"/>
    <property type="match status" value="1"/>
</dbReference>
<evidence type="ECO:0000313" key="3">
    <source>
        <dbReference type="Proteomes" id="UP000257136"/>
    </source>
</evidence>
<keyword evidence="3" id="KW-1185">Reference proteome</keyword>
<dbReference type="EMBL" id="QUNI01000003">
    <property type="protein sequence ID" value="REH00224.1"/>
    <property type="molecule type" value="Genomic_DNA"/>
</dbReference>
<feature type="domain" description="Gcp-like" evidence="1">
    <location>
        <begin position="36"/>
        <end position="155"/>
    </location>
</feature>
<reference evidence="2 3" key="1">
    <citation type="submission" date="2018-08" db="EMBL/GenBank/DDBJ databases">
        <title>Genomic Encyclopedia of Archaeal and Bacterial Type Strains, Phase II (KMG-II): from individual species to whole genera.</title>
        <authorList>
            <person name="Goeker M."/>
        </authorList>
    </citation>
    <scope>NUCLEOTIDE SEQUENCE [LARGE SCALE GENOMIC DNA]</scope>
    <source>
        <strain evidence="2 3">DSM 100880</strain>
    </source>
</reference>
<dbReference type="AlphaFoldDB" id="A0A3E0ER20"/>
<dbReference type="InterPro" id="IPR022496">
    <property type="entry name" value="T6A_TsaB"/>
</dbReference>
<evidence type="ECO:0000259" key="1">
    <source>
        <dbReference type="Pfam" id="PF00814"/>
    </source>
</evidence>
<dbReference type="Proteomes" id="UP000257136">
    <property type="component" value="Unassembled WGS sequence"/>
</dbReference>
<sequence>MSYILNIETATKNCSVALAKDGKTVLCKEIAEEGYSHAERLHVFIEEIINEAGIQMKDLAAIAVSQGPGSYTGLRIGVSAAKGLCYALNIPLIAVDTLQALASKVTITEGLIVPMIDARRMEVYSAVFSAALEKKREVLAEVIDEDSFKDFAEKLYFIGDCNEKCKIVLAKENFIFLDEIKYPSANEMSSLSFDKYKKSDTVDVAYFEPYYLKDFLITTSKNKKAE</sequence>
<name>A0A3E0ER20_9FLAO</name>
<organism evidence="2 3">
    <name type="scientific">Flavobacterium aquicola</name>
    <dbReference type="NCBI Taxonomy" id="1682742"/>
    <lineage>
        <taxon>Bacteria</taxon>
        <taxon>Pseudomonadati</taxon>
        <taxon>Bacteroidota</taxon>
        <taxon>Flavobacteriia</taxon>
        <taxon>Flavobacteriales</taxon>
        <taxon>Flavobacteriaceae</taxon>
        <taxon>Flavobacterium</taxon>
    </lineage>
</organism>
<dbReference type="SUPFAM" id="SSF53067">
    <property type="entry name" value="Actin-like ATPase domain"/>
    <property type="match status" value="2"/>
</dbReference>
<dbReference type="RefSeq" id="WP_115811378.1">
    <property type="nucleotide sequence ID" value="NZ_QUNI01000003.1"/>
</dbReference>
<dbReference type="Gene3D" id="3.30.420.40">
    <property type="match status" value="2"/>
</dbReference>
<comment type="caution">
    <text evidence="2">The sequence shown here is derived from an EMBL/GenBank/DDBJ whole genome shotgun (WGS) entry which is preliminary data.</text>
</comment>
<proteinExistence type="predicted"/>
<dbReference type="NCBIfam" id="TIGR03725">
    <property type="entry name" value="T6A_YeaZ"/>
    <property type="match status" value="1"/>
</dbReference>